<proteinExistence type="predicted"/>
<dbReference type="RefSeq" id="WP_196825173.1">
    <property type="nucleotide sequence ID" value="NZ_CP046980.1"/>
</dbReference>
<reference evidence="4" key="1">
    <citation type="submission" date="2020-11" db="EMBL/GenBank/DDBJ databases">
        <title>Sequencing the genomes of 1000 actinobacteria strains.</title>
        <authorList>
            <person name="Klenk H.-P."/>
        </authorList>
    </citation>
    <scope>NUCLEOTIDE SEQUENCE</scope>
    <source>
        <strain evidence="4">DSM 45632</strain>
    </source>
</reference>
<evidence type="ECO:0000256" key="1">
    <source>
        <dbReference type="SAM" id="MobiDB-lite"/>
    </source>
</evidence>
<feature type="compositionally biased region" description="Low complexity" evidence="1">
    <location>
        <begin position="44"/>
        <end position="62"/>
    </location>
</feature>
<evidence type="ECO:0000256" key="2">
    <source>
        <dbReference type="SAM" id="SignalP"/>
    </source>
</evidence>
<gene>
    <name evidence="4" type="ORF">IW254_001819</name>
</gene>
<feature type="region of interest" description="Disordered" evidence="1">
    <location>
        <begin position="24"/>
        <end position="81"/>
    </location>
</feature>
<feature type="signal peptide" evidence="2">
    <location>
        <begin position="1"/>
        <end position="18"/>
    </location>
</feature>
<keyword evidence="4" id="KW-0449">Lipoprotein</keyword>
<organism evidence="4 5">
    <name type="scientific">Corynebacterium aquatimens</name>
    <dbReference type="NCBI Taxonomy" id="1190508"/>
    <lineage>
        <taxon>Bacteria</taxon>
        <taxon>Bacillati</taxon>
        <taxon>Actinomycetota</taxon>
        <taxon>Actinomycetes</taxon>
        <taxon>Mycobacteriales</taxon>
        <taxon>Corynebacteriaceae</taxon>
        <taxon>Corynebacterium</taxon>
    </lineage>
</organism>
<dbReference type="Proteomes" id="UP000658613">
    <property type="component" value="Unassembled WGS sequence"/>
</dbReference>
<protein>
    <submittedName>
        <fullName evidence="4">Small lipoprotein YifL</fullName>
    </submittedName>
</protein>
<dbReference type="InterPro" id="IPR007969">
    <property type="entry name" value="DUF732"/>
</dbReference>
<sequence length="151" mass="15639">MRKLVAVTLAAATAFSLAACGGKETVENDAPASKSAVPTVTTQASASSSENAPSESEPASNEGPAREVSEEPTAAEIPTGDEEFLNRLRDAGVNVEGDEQVLISTAQGVCADNMVTRDAVAGQLIEQQRTSLSFEELTKLIDDSARATVCP</sequence>
<dbReference type="EMBL" id="JADOUE010000001">
    <property type="protein sequence ID" value="MBG6122850.1"/>
    <property type="molecule type" value="Genomic_DNA"/>
</dbReference>
<dbReference type="AlphaFoldDB" id="A0A931GUJ5"/>
<dbReference type="Pfam" id="PF05305">
    <property type="entry name" value="DUF732"/>
    <property type="match status" value="1"/>
</dbReference>
<evidence type="ECO:0000313" key="5">
    <source>
        <dbReference type="Proteomes" id="UP000658613"/>
    </source>
</evidence>
<accession>A0A931GUJ5</accession>
<name>A0A931GUJ5_9CORY</name>
<evidence type="ECO:0000313" key="4">
    <source>
        <dbReference type="EMBL" id="MBG6122850.1"/>
    </source>
</evidence>
<comment type="caution">
    <text evidence="4">The sequence shown here is derived from an EMBL/GenBank/DDBJ whole genome shotgun (WGS) entry which is preliminary data.</text>
</comment>
<dbReference type="PROSITE" id="PS51257">
    <property type="entry name" value="PROKAR_LIPOPROTEIN"/>
    <property type="match status" value="1"/>
</dbReference>
<feature type="chain" id="PRO_5039278123" evidence="2">
    <location>
        <begin position="19"/>
        <end position="151"/>
    </location>
</feature>
<evidence type="ECO:0000259" key="3">
    <source>
        <dbReference type="Pfam" id="PF05305"/>
    </source>
</evidence>
<keyword evidence="5" id="KW-1185">Reference proteome</keyword>
<keyword evidence="2" id="KW-0732">Signal</keyword>
<feature type="domain" description="DUF732" evidence="3">
    <location>
        <begin position="81"/>
        <end position="151"/>
    </location>
</feature>